<dbReference type="SUPFAM" id="SSF52540">
    <property type="entry name" value="P-loop containing nucleoside triphosphate hydrolases"/>
    <property type="match status" value="1"/>
</dbReference>
<dbReference type="Proteomes" id="UP001470023">
    <property type="component" value="Unassembled WGS sequence"/>
</dbReference>
<dbReference type="PANTHER" id="PTHR30121:SF11">
    <property type="entry name" value="AAA+ ATPASE DOMAIN-CONTAINING PROTEIN"/>
    <property type="match status" value="1"/>
</dbReference>
<evidence type="ECO:0000256" key="1">
    <source>
        <dbReference type="SAM" id="MobiDB-lite"/>
    </source>
</evidence>
<dbReference type="Pfam" id="PF01935">
    <property type="entry name" value="DUF87"/>
    <property type="match status" value="1"/>
</dbReference>
<evidence type="ECO:0000313" key="3">
    <source>
        <dbReference type="EMBL" id="MER6433756.1"/>
    </source>
</evidence>
<feature type="domain" description="Helicase HerA central" evidence="2">
    <location>
        <begin position="340"/>
        <end position="459"/>
    </location>
</feature>
<dbReference type="InterPro" id="IPR027417">
    <property type="entry name" value="P-loop_NTPase"/>
</dbReference>
<sequence length="999" mass="108837">MVRLVGVGQPVRAPTPMAVPETTTRPDQTRFDPPSLSLLVGLAGENTPLAFLLDGSQQGVSVRMGTWAPDDGDEPRLDARQETLLAVLDGCYPAVDLTTAGVASPRLPCGALALGVPGEATVDARDGALPVDRLLRSVSGRTWAALVLAQPVRAGALSADRNQVLNEMRMVSSAVEAIGLSSPLAEHYLLLLKARLEALADAQARGGWRTAVYLFGAQPDDLTILTGAWRAVFSGAKSIPEPVRTIEHPAVAELAAHWALPDDREQPGPNHYQHPYAAQTLLSSAQLAGYVHLPNVETLGFAISPVPRFDVMAPAVAPQERHLLVGQVLDHHRTTSGQYRVPLRSLTRHVFIPGTTGSGKTNTIMELLLEAGSQGVPFLVIEPAKAEYRSLMAHPVLGGSVQILTAGKATVGPFVLNPFEVPAGTTVSEHLDLLRAVFTASFGMWSPLPQILEQCLHEVYVDRGWDLRTNINSRLDARAEASDAYPTLSHLIDKVSEVIPTLGYEDRIAGDMRAALVTRLESLRRGAKGAMLDVSRSLPTAVLFERPTVVELEALGDEGDKAFFTGLLLIRLAEYRRVQGQSHDLVHLLVVEEAHRLLTNVPTQSPEESANPRGQAVETFANLLSEIRAYGQGVVIADQIPVRLAPDVIKNTNLKIAHRIISADDREVLAGAMAMDELQAKALTTLGVGEAVVFSGGDDSPLRVQVPAVKDPLAPQPPPDDDVRAHMETWRQAGSFADLFRARAFCAETCSTPEACAAARTLAEDEYVQRILSRIVTTIVDEPEALPRLWEDLTTGIGARRPPTVPLNDLMRAYAGHGSDWLATRRGAQRSWTYSDTDEFRGRVRAILLDRLDTGGQNANACTAALQQTVHRLHARQFEPYPACHLVCTQDPPLCLYRSAVADLVAGRRYHPAWAEADQNDGASEDKRRTRTWDVCQDAAYELVEFPTEDAPEEARKKLDTAARRICLCFEQQMLADDRRKVPRTTRRILARVMKEAGL</sequence>
<name>A0ABV1UJ43_9ACTN</name>
<evidence type="ECO:0000313" key="4">
    <source>
        <dbReference type="Proteomes" id="UP001470023"/>
    </source>
</evidence>
<accession>A0ABV1UJ43</accession>
<dbReference type="EMBL" id="JBEPAZ010000068">
    <property type="protein sequence ID" value="MER6433756.1"/>
    <property type="molecule type" value="Genomic_DNA"/>
</dbReference>
<dbReference type="PANTHER" id="PTHR30121">
    <property type="entry name" value="UNCHARACTERIZED PROTEIN YJGR-RELATED"/>
    <property type="match status" value="1"/>
</dbReference>
<dbReference type="Gene3D" id="3.40.50.300">
    <property type="entry name" value="P-loop containing nucleotide triphosphate hydrolases"/>
    <property type="match status" value="2"/>
</dbReference>
<keyword evidence="4" id="KW-1185">Reference proteome</keyword>
<protein>
    <submittedName>
        <fullName evidence="3">DUF87 domain-containing protein</fullName>
    </submittedName>
</protein>
<evidence type="ECO:0000259" key="2">
    <source>
        <dbReference type="Pfam" id="PF01935"/>
    </source>
</evidence>
<dbReference type="RefSeq" id="WP_352065771.1">
    <property type="nucleotide sequence ID" value="NZ_JBEPAZ010000068.1"/>
</dbReference>
<dbReference type="InterPro" id="IPR002789">
    <property type="entry name" value="HerA_central"/>
</dbReference>
<reference evidence="3 4" key="1">
    <citation type="submission" date="2024-06" db="EMBL/GenBank/DDBJ databases">
        <title>The Natural Products Discovery Center: Release of the First 8490 Sequenced Strains for Exploring Actinobacteria Biosynthetic Diversity.</title>
        <authorList>
            <person name="Kalkreuter E."/>
            <person name="Kautsar S.A."/>
            <person name="Yang D."/>
            <person name="Bader C.D."/>
            <person name="Teijaro C.N."/>
            <person name="Fluegel L."/>
            <person name="Davis C.M."/>
            <person name="Simpson J.R."/>
            <person name="Lauterbach L."/>
            <person name="Steele A.D."/>
            <person name="Gui C."/>
            <person name="Meng S."/>
            <person name="Li G."/>
            <person name="Viehrig K."/>
            <person name="Ye F."/>
            <person name="Su P."/>
            <person name="Kiefer A.F."/>
            <person name="Nichols A."/>
            <person name="Cepeda A.J."/>
            <person name="Yan W."/>
            <person name="Fan B."/>
            <person name="Jiang Y."/>
            <person name="Adhikari A."/>
            <person name="Zheng C.-J."/>
            <person name="Schuster L."/>
            <person name="Cowan T.M."/>
            <person name="Smanski M.J."/>
            <person name="Chevrette M.G."/>
            <person name="De Carvalho L.P.S."/>
            <person name="Shen B."/>
        </authorList>
    </citation>
    <scope>NUCLEOTIDE SEQUENCE [LARGE SCALE GENOMIC DNA]</scope>
    <source>
        <strain evidence="3 4">NPDC001166</strain>
    </source>
</reference>
<dbReference type="InterPro" id="IPR051162">
    <property type="entry name" value="T4SS_component"/>
</dbReference>
<proteinExistence type="predicted"/>
<feature type="region of interest" description="Disordered" evidence="1">
    <location>
        <begin position="1"/>
        <end position="32"/>
    </location>
</feature>
<organism evidence="3 4">
    <name type="scientific">Streptomyces sp. 900105245</name>
    <dbReference type="NCBI Taxonomy" id="3154379"/>
    <lineage>
        <taxon>Bacteria</taxon>
        <taxon>Bacillati</taxon>
        <taxon>Actinomycetota</taxon>
        <taxon>Actinomycetes</taxon>
        <taxon>Kitasatosporales</taxon>
        <taxon>Streptomycetaceae</taxon>
        <taxon>Streptomyces</taxon>
    </lineage>
</organism>
<gene>
    <name evidence="3" type="ORF">ABT272_39515</name>
</gene>
<comment type="caution">
    <text evidence="3">The sequence shown here is derived from an EMBL/GenBank/DDBJ whole genome shotgun (WGS) entry which is preliminary data.</text>
</comment>